<comment type="caution">
    <text evidence="6">The sequence shown here is derived from an EMBL/GenBank/DDBJ whole genome shotgun (WGS) entry which is preliminary data.</text>
</comment>
<dbReference type="Proteomes" id="UP000306196">
    <property type="component" value="Unassembled WGS sequence"/>
</dbReference>
<keyword evidence="2" id="KW-0479">Metal-binding</keyword>
<dbReference type="EMBL" id="VAUV01000003">
    <property type="protein sequence ID" value="TLD72071.1"/>
    <property type="molecule type" value="Genomic_DNA"/>
</dbReference>
<gene>
    <name evidence="6" type="ORF">FEM03_04920</name>
</gene>
<organism evidence="6 7">
    <name type="scientific">Phragmitibacter flavus</name>
    <dbReference type="NCBI Taxonomy" id="2576071"/>
    <lineage>
        <taxon>Bacteria</taxon>
        <taxon>Pseudomonadati</taxon>
        <taxon>Verrucomicrobiota</taxon>
        <taxon>Verrucomicrobiia</taxon>
        <taxon>Verrucomicrobiales</taxon>
        <taxon>Verrucomicrobiaceae</taxon>
        <taxon>Phragmitibacter</taxon>
    </lineage>
</organism>
<comment type="cofactor">
    <cofactor evidence="1">
        <name>Zn(2+)</name>
        <dbReference type="ChEBI" id="CHEBI:29105"/>
    </cofactor>
</comment>
<dbReference type="Gene3D" id="3.40.630.10">
    <property type="entry name" value="Zn peptidases"/>
    <property type="match status" value="1"/>
</dbReference>
<evidence type="ECO:0000256" key="4">
    <source>
        <dbReference type="ARBA" id="ARBA00022833"/>
    </source>
</evidence>
<evidence type="ECO:0000256" key="3">
    <source>
        <dbReference type="ARBA" id="ARBA00022801"/>
    </source>
</evidence>
<dbReference type="GO" id="GO:0046872">
    <property type="term" value="F:metal ion binding"/>
    <property type="evidence" value="ECO:0007669"/>
    <property type="project" value="UniProtKB-KW"/>
</dbReference>
<dbReference type="SUPFAM" id="SSF53187">
    <property type="entry name" value="Zn-dependent exopeptidases"/>
    <property type="match status" value="1"/>
</dbReference>
<keyword evidence="3" id="KW-0378">Hydrolase</keyword>
<keyword evidence="4" id="KW-0862">Zinc</keyword>
<evidence type="ECO:0000313" key="6">
    <source>
        <dbReference type="EMBL" id="TLD72071.1"/>
    </source>
</evidence>
<dbReference type="OrthoDB" id="184972at2"/>
<evidence type="ECO:0000256" key="1">
    <source>
        <dbReference type="ARBA" id="ARBA00001947"/>
    </source>
</evidence>
<feature type="domain" description="Succinylglutamate desuccinylase/Aspartoacylase catalytic" evidence="5">
    <location>
        <begin position="81"/>
        <end position="203"/>
    </location>
</feature>
<accession>A0A5R8KIK6</accession>
<dbReference type="AlphaFoldDB" id="A0A5R8KIK6"/>
<protein>
    <recommendedName>
        <fullName evidence="5">Succinylglutamate desuccinylase/Aspartoacylase catalytic domain-containing protein</fullName>
    </recommendedName>
</protein>
<keyword evidence="7" id="KW-1185">Reference proteome</keyword>
<name>A0A5R8KIK6_9BACT</name>
<dbReference type="GO" id="GO:0016788">
    <property type="term" value="F:hydrolase activity, acting on ester bonds"/>
    <property type="evidence" value="ECO:0007669"/>
    <property type="project" value="InterPro"/>
</dbReference>
<evidence type="ECO:0000313" key="7">
    <source>
        <dbReference type="Proteomes" id="UP000306196"/>
    </source>
</evidence>
<proteinExistence type="predicted"/>
<evidence type="ECO:0000256" key="2">
    <source>
        <dbReference type="ARBA" id="ARBA00022723"/>
    </source>
</evidence>
<dbReference type="Pfam" id="PF24827">
    <property type="entry name" value="AstE_AspA_cat"/>
    <property type="match status" value="1"/>
</dbReference>
<evidence type="ECO:0000259" key="5">
    <source>
        <dbReference type="Pfam" id="PF24827"/>
    </source>
</evidence>
<dbReference type="InterPro" id="IPR055438">
    <property type="entry name" value="AstE_AspA_cat"/>
</dbReference>
<sequence>MAVTSTRSTRRNNFTVISRQHQLTDQAGWRPPLLGPNTAMKILEPTYEERYVRKQATRARHAPPITIPKLVYTPGRKQQIIKVGIFARLHGDEEAGTHAAFDLIRWAWNDPEEIHDFSLHVYPICNPSGRNLGTRHSINDRDLNREFWTGSQEPEVVYLENELKRERYHIIISLHADEDSDGVYGFVSGDVLSAQVLKPALAAAEKHLPINREPLIDGFLAKDGIVTEGYQGVLSAPPDQHPRPIEIVFETPNRASMEKQVAANVDAVKAILAQYRLLLAHAPNL</sequence>
<reference evidence="6 7" key="1">
    <citation type="submission" date="2019-05" db="EMBL/GenBank/DDBJ databases">
        <title>Verrucobacter flavum gen. nov., sp. nov. a new member of the family Verrucomicrobiaceae.</title>
        <authorList>
            <person name="Szuroczki S."/>
            <person name="Abbaszade G."/>
            <person name="Szabo A."/>
            <person name="Felfoldi T."/>
            <person name="Schumann P."/>
            <person name="Boka K."/>
            <person name="Keki Z."/>
            <person name="Toumi M."/>
            <person name="Toth E."/>
        </authorList>
    </citation>
    <scope>NUCLEOTIDE SEQUENCE [LARGE SCALE GENOMIC DNA]</scope>
    <source>
        <strain evidence="6 7">MG-N-17</strain>
    </source>
</reference>